<reference evidence="1 2" key="1">
    <citation type="submission" date="2023-12" db="EMBL/GenBank/DDBJ databases">
        <title>Gut-associated functions are favored during microbiome assembly across C. elegans life.</title>
        <authorList>
            <person name="Zimmermann J."/>
        </authorList>
    </citation>
    <scope>NUCLEOTIDE SEQUENCE [LARGE SCALE GENOMIC DNA]</scope>
    <source>
        <strain evidence="1 2">JUb134</strain>
    </source>
</reference>
<comment type="caution">
    <text evidence="1">The sequence shown here is derived from an EMBL/GenBank/DDBJ whole genome shotgun (WGS) entry which is preliminary data.</text>
</comment>
<keyword evidence="2" id="KW-1185">Reference proteome</keyword>
<dbReference type="EMBL" id="JBBGZA010000001">
    <property type="protein sequence ID" value="MEJ5094694.1"/>
    <property type="molecule type" value="Genomic_DNA"/>
</dbReference>
<organism evidence="1 2">
    <name type="scientific">Sphingomonas molluscorum</name>
    <dbReference type="NCBI Taxonomy" id="418184"/>
    <lineage>
        <taxon>Bacteria</taxon>
        <taxon>Pseudomonadati</taxon>
        <taxon>Pseudomonadota</taxon>
        <taxon>Alphaproteobacteria</taxon>
        <taxon>Sphingomonadales</taxon>
        <taxon>Sphingomonadaceae</taxon>
        <taxon>Sphingomonas</taxon>
    </lineage>
</organism>
<dbReference type="RefSeq" id="WP_132883576.1">
    <property type="nucleotide sequence ID" value="NZ_JBBGZA010000001.1"/>
</dbReference>
<proteinExistence type="predicted"/>
<protein>
    <submittedName>
        <fullName evidence="1">Uncharacterized protein</fullName>
    </submittedName>
</protein>
<evidence type="ECO:0000313" key="2">
    <source>
        <dbReference type="Proteomes" id="UP001380365"/>
    </source>
</evidence>
<evidence type="ECO:0000313" key="1">
    <source>
        <dbReference type="EMBL" id="MEJ5094694.1"/>
    </source>
</evidence>
<dbReference type="InterPro" id="IPR029063">
    <property type="entry name" value="SAM-dependent_MTases_sf"/>
</dbReference>
<name>A0ABU8Q4N9_9SPHN</name>
<dbReference type="Proteomes" id="UP001380365">
    <property type="component" value="Unassembled WGS sequence"/>
</dbReference>
<gene>
    <name evidence="1" type="ORF">WH159_09100</name>
</gene>
<sequence length="358" mass="39340">MINKNTDFALLRVEAIGDVSAEMREFLAQSAENYIDKRLGGCERLPASIIKKLEQYYTSPSFAGVMIQFLNRHVALERYLVVEPSAGDATISRLLPVGSISFDVWPRAEQVIKADFLALAIDHSGPVAVIGNPPFSAAVSFFNHAASQAEVIAMILPRTFRKDSVLSRLDRRFHLVGEIDVPADAFLRAGEPYDVPAVFQIWEKRDTLRPIAPRRTTHPDFRFGTSVGADFAIQRVGANAGRVHREFGRSGEAHLFVTVTAVRSAKHVEAIMKGLPLASVARNTAGNPSIAASEIVALYSDAVSSRWCRQVTTASSAYTLACRYRPTKRKMITQPAVYGAVQRMRTISDGGRCARMSS</sequence>
<accession>A0ABU8Q4N9</accession>
<dbReference type="SUPFAM" id="SSF53335">
    <property type="entry name" value="S-adenosyl-L-methionine-dependent methyltransferases"/>
    <property type="match status" value="1"/>
</dbReference>